<sequence length="67" mass="7757">MSCDVLEYADRKPLVSFSGAMRLAASALRRMRGRNLKLDLDSTSEYMKKDLGFLDGRMPRRDDEMLR</sequence>
<name>A0A178XSF4_9HYPH</name>
<dbReference type="OrthoDB" id="8420595at2"/>
<dbReference type="AlphaFoldDB" id="A0A178XSF4"/>
<evidence type="ECO:0000313" key="1">
    <source>
        <dbReference type="EMBL" id="OAP38124.1"/>
    </source>
</evidence>
<dbReference type="EMBL" id="LPUX01000061">
    <property type="protein sequence ID" value="OAP38124.1"/>
    <property type="molecule type" value="Genomic_DNA"/>
</dbReference>
<accession>A0A178XSF4</accession>
<proteinExistence type="predicted"/>
<evidence type="ECO:0000313" key="2">
    <source>
        <dbReference type="Proteomes" id="UP000094025"/>
    </source>
</evidence>
<dbReference type="Proteomes" id="UP000094025">
    <property type="component" value="Unassembled WGS sequence"/>
</dbReference>
<organism evidence="1 2">
    <name type="scientific">Sinorhizobium glycinis</name>
    <dbReference type="NCBI Taxonomy" id="1472378"/>
    <lineage>
        <taxon>Bacteria</taxon>
        <taxon>Pseudomonadati</taxon>
        <taxon>Pseudomonadota</taxon>
        <taxon>Alphaproteobacteria</taxon>
        <taxon>Hyphomicrobiales</taxon>
        <taxon>Rhizobiaceae</taxon>
        <taxon>Sinorhizobium/Ensifer group</taxon>
        <taxon>Sinorhizobium</taxon>
    </lineage>
</organism>
<reference evidence="1 2" key="1">
    <citation type="journal article" date="2016" name="Int. J. Syst. Evol. Microbiol.">
        <title>Ensifer glycinis sp. nov., an novel rhizobial species associated with Glycine spp.</title>
        <authorList>
            <person name="Yan H."/>
            <person name="Yan J."/>
            <person name="Sui X.H."/>
            <person name="Wang E.T."/>
            <person name="Chen W.X."/>
            <person name="Zhang X.X."/>
            <person name="Chen W.F."/>
        </authorList>
    </citation>
    <scope>NUCLEOTIDE SEQUENCE [LARGE SCALE GENOMIC DNA]</scope>
    <source>
        <strain evidence="1 2">CCBAU 23380</strain>
    </source>
</reference>
<comment type="caution">
    <text evidence="1">The sequence shown here is derived from an EMBL/GenBank/DDBJ whole genome shotgun (WGS) entry which is preliminary data.</text>
</comment>
<keyword evidence="2" id="KW-1185">Reference proteome</keyword>
<gene>
    <name evidence="1" type="ORF">AU381_21255</name>
</gene>
<protein>
    <submittedName>
        <fullName evidence="1">Uncharacterized protein</fullName>
    </submittedName>
</protein>
<dbReference type="RefSeq" id="WP_064242666.1">
    <property type="nucleotide sequence ID" value="NZ_LPUX01000061.1"/>
</dbReference>